<dbReference type="OrthoDB" id="10409850at2759"/>
<organism evidence="1 2">
    <name type="scientific">Clonostachys rhizophaga</name>
    <dbReference type="NCBI Taxonomy" id="160324"/>
    <lineage>
        <taxon>Eukaryota</taxon>
        <taxon>Fungi</taxon>
        <taxon>Dikarya</taxon>
        <taxon>Ascomycota</taxon>
        <taxon>Pezizomycotina</taxon>
        <taxon>Sordariomycetes</taxon>
        <taxon>Hypocreomycetidae</taxon>
        <taxon>Hypocreales</taxon>
        <taxon>Bionectriaceae</taxon>
        <taxon>Clonostachys</taxon>
    </lineage>
</organism>
<protein>
    <submittedName>
        <fullName evidence="1">Uncharacterized protein</fullName>
    </submittedName>
</protein>
<keyword evidence="2" id="KW-1185">Reference proteome</keyword>
<evidence type="ECO:0000313" key="2">
    <source>
        <dbReference type="Proteomes" id="UP000696573"/>
    </source>
</evidence>
<sequence>MSQSQGPAFSGPEWPHMREWLDQVLTTLWGGEEYLPQMLQEQKDSIPALTLGHLADVYILALTNDIDRNTLWEEGGILQKRWKENGEVLSAVMCRAALRELLEVLNINARSEEKPAPCDISMIQELGGQRRHFMTKLLSKFLATLGRNWDEEMASVANLREAGLDATRELENRYIISRTLRAPIAGFILVYQNTQGQCAWGAQCVHLLREH</sequence>
<comment type="caution">
    <text evidence="1">The sequence shown here is derived from an EMBL/GenBank/DDBJ whole genome shotgun (WGS) entry which is preliminary data.</text>
</comment>
<accession>A0A9N9VXN5</accession>
<dbReference type="AlphaFoldDB" id="A0A9N9VXN5"/>
<evidence type="ECO:0000313" key="1">
    <source>
        <dbReference type="EMBL" id="CAH0034511.1"/>
    </source>
</evidence>
<dbReference type="Proteomes" id="UP000696573">
    <property type="component" value="Unassembled WGS sequence"/>
</dbReference>
<gene>
    <name evidence="1" type="ORF">CRHIZ90672A_00009306</name>
</gene>
<dbReference type="EMBL" id="CABFNQ020000750">
    <property type="protein sequence ID" value="CAH0034511.1"/>
    <property type="molecule type" value="Genomic_DNA"/>
</dbReference>
<name>A0A9N9VXN5_9HYPO</name>
<proteinExistence type="predicted"/>
<reference evidence="1" key="1">
    <citation type="submission" date="2021-10" db="EMBL/GenBank/DDBJ databases">
        <authorList>
            <person name="Piombo E."/>
        </authorList>
    </citation>
    <scope>NUCLEOTIDE SEQUENCE</scope>
</reference>